<dbReference type="Proteomes" id="UP000309038">
    <property type="component" value="Unassembled WGS sequence"/>
</dbReference>
<accession>A0A4S4KMU1</accession>
<dbReference type="AlphaFoldDB" id="A0A4S4KMU1"/>
<feature type="region of interest" description="Disordered" evidence="1">
    <location>
        <begin position="548"/>
        <end position="573"/>
    </location>
</feature>
<dbReference type="Gene3D" id="2.60.120.200">
    <property type="match status" value="1"/>
</dbReference>
<feature type="chain" id="PRO_5020775297" description="GH16 domain-containing protein" evidence="2">
    <location>
        <begin position="21"/>
        <end position="586"/>
    </location>
</feature>
<sequence length="586" mass="61759">MYLHLPLLLFLLAHATQSEANVLARSSESIVRVATRAHRRAVKGSAGLARDLRLSFRGILADTQQPAAISNSRIYCVSSSGFSSGGNGSEIANGGTTSVGFEPISTNVPFSGSSSGSSASSTSKLTGTTGTGTATGSGSKPTSSAGATSSPWKIVQSYQGSSFFNGWDFFTESDPTHGTVNYVDQNTAQSANLTSINGAGHAIMSVETTPTVASVRQSVRITTQFTYTGGLVIMDSVHMPTGCGTWPAFWSNGPNWPAGGEIDIVEGVNDYTNNQATIHTNPGCSMPSSSSSALNITGDVVSTTDCAAAETGNAGCGIRSADTKSYGATFNSNGGGVYAMMWTNDGISVYFFERNSIPSDITNNAPLPDGWGQPMAFWPASTCSPFQFFNSHSAIFDTTLCGDWASGVWGSAGVPGQEQSCAQITGVPTCQQFVQQNGAAFAQACEDEILARILSVPKQTSNHPETVPVDSDEDLSPGKSSVRRLSRLTINSESESDPEFATPGPFEDHLLDSPVTTSHNSVIDLTIDDTDSEDRELCVPRRVNDIRHKVQPLPSKDDLPSASRQSPSSVVDNPYIRENGAILILY</sequence>
<dbReference type="InterPro" id="IPR013320">
    <property type="entry name" value="ConA-like_dom_sf"/>
</dbReference>
<feature type="signal peptide" evidence="2">
    <location>
        <begin position="1"/>
        <end position="20"/>
    </location>
</feature>
<dbReference type="PROSITE" id="PS51762">
    <property type="entry name" value="GH16_2"/>
    <property type="match status" value="1"/>
</dbReference>
<evidence type="ECO:0000256" key="2">
    <source>
        <dbReference type="SAM" id="SignalP"/>
    </source>
</evidence>
<dbReference type="PANTHER" id="PTHR10963">
    <property type="entry name" value="GLYCOSYL HYDROLASE-RELATED"/>
    <property type="match status" value="1"/>
</dbReference>
<dbReference type="InterPro" id="IPR050546">
    <property type="entry name" value="Glycosyl_Hydrlase_16"/>
</dbReference>
<evidence type="ECO:0000259" key="3">
    <source>
        <dbReference type="PROSITE" id="PS51762"/>
    </source>
</evidence>
<feature type="compositionally biased region" description="Low complexity" evidence="1">
    <location>
        <begin position="136"/>
        <end position="150"/>
    </location>
</feature>
<feature type="region of interest" description="Disordered" evidence="1">
    <location>
        <begin position="456"/>
        <end position="514"/>
    </location>
</feature>
<keyword evidence="2" id="KW-0732">Signal</keyword>
<dbReference type="SUPFAM" id="SSF49899">
    <property type="entry name" value="Concanavalin A-like lectins/glucanases"/>
    <property type="match status" value="1"/>
</dbReference>
<dbReference type="PANTHER" id="PTHR10963:SF24">
    <property type="entry name" value="GLYCOSIDASE C21B10.07-RELATED"/>
    <property type="match status" value="1"/>
</dbReference>
<evidence type="ECO:0000313" key="4">
    <source>
        <dbReference type="EMBL" id="THG99430.1"/>
    </source>
</evidence>
<protein>
    <recommendedName>
        <fullName evidence="3">GH16 domain-containing protein</fullName>
    </recommendedName>
</protein>
<feature type="region of interest" description="Disordered" evidence="1">
    <location>
        <begin position="110"/>
        <end position="150"/>
    </location>
</feature>
<dbReference type="EMBL" id="SGPJ01000080">
    <property type="protein sequence ID" value="THG99430.1"/>
    <property type="molecule type" value="Genomic_DNA"/>
</dbReference>
<reference evidence="4 5" key="1">
    <citation type="submission" date="2019-02" db="EMBL/GenBank/DDBJ databases">
        <title>Genome sequencing of the rare red list fungi Phlebia centrifuga.</title>
        <authorList>
            <person name="Buettner E."/>
            <person name="Kellner H."/>
        </authorList>
    </citation>
    <scope>NUCLEOTIDE SEQUENCE [LARGE SCALE GENOMIC DNA]</scope>
    <source>
        <strain evidence="4 5">DSM 108282</strain>
    </source>
</reference>
<keyword evidence="5" id="KW-1185">Reference proteome</keyword>
<organism evidence="4 5">
    <name type="scientific">Hermanssonia centrifuga</name>
    <dbReference type="NCBI Taxonomy" id="98765"/>
    <lineage>
        <taxon>Eukaryota</taxon>
        <taxon>Fungi</taxon>
        <taxon>Dikarya</taxon>
        <taxon>Basidiomycota</taxon>
        <taxon>Agaricomycotina</taxon>
        <taxon>Agaricomycetes</taxon>
        <taxon>Polyporales</taxon>
        <taxon>Meruliaceae</taxon>
        <taxon>Hermanssonia</taxon>
    </lineage>
</organism>
<proteinExistence type="predicted"/>
<evidence type="ECO:0000256" key="1">
    <source>
        <dbReference type="SAM" id="MobiDB-lite"/>
    </source>
</evidence>
<evidence type="ECO:0000313" key="5">
    <source>
        <dbReference type="Proteomes" id="UP000309038"/>
    </source>
</evidence>
<dbReference type="GO" id="GO:0004553">
    <property type="term" value="F:hydrolase activity, hydrolyzing O-glycosyl compounds"/>
    <property type="evidence" value="ECO:0007669"/>
    <property type="project" value="InterPro"/>
</dbReference>
<comment type="caution">
    <text evidence="4">The sequence shown here is derived from an EMBL/GenBank/DDBJ whole genome shotgun (WGS) entry which is preliminary data.</text>
</comment>
<feature type="compositionally biased region" description="Polar residues" evidence="1">
    <location>
        <begin position="562"/>
        <end position="571"/>
    </location>
</feature>
<gene>
    <name evidence="4" type="ORF">EW026_g2919</name>
</gene>
<dbReference type="CDD" id="cd02181">
    <property type="entry name" value="GH16_fungal_Lam16A_glucanase"/>
    <property type="match status" value="1"/>
</dbReference>
<feature type="domain" description="GH16" evidence="3">
    <location>
        <begin position="143"/>
        <end position="413"/>
    </location>
</feature>
<dbReference type="InterPro" id="IPR000757">
    <property type="entry name" value="Beta-glucanase-like"/>
</dbReference>
<feature type="compositionally biased region" description="Low complexity" evidence="1">
    <location>
        <begin position="111"/>
        <end position="128"/>
    </location>
</feature>
<dbReference type="GO" id="GO:0009251">
    <property type="term" value="P:glucan catabolic process"/>
    <property type="evidence" value="ECO:0007669"/>
    <property type="project" value="TreeGrafter"/>
</dbReference>
<name>A0A4S4KMU1_9APHY</name>
<dbReference type="Pfam" id="PF26113">
    <property type="entry name" value="GH16_XgeA"/>
    <property type="match status" value="1"/>
</dbReference>